<accession>A0A8J6XJY0</accession>
<evidence type="ECO:0000313" key="1">
    <source>
        <dbReference type="EMBL" id="MBD2775958.1"/>
    </source>
</evidence>
<protein>
    <submittedName>
        <fullName evidence="1">S-layer family protein</fullName>
    </submittedName>
</protein>
<reference evidence="1" key="1">
    <citation type="submission" date="2020-09" db="EMBL/GenBank/DDBJ databases">
        <title>Iningainema tapete sp. nov. (Scytonemataceae, Cyanobacteria) from greenhouses in central Florida (USA) produces two types of nodularin with biosynthetic potential for microcystin-LR and anabaenopeptins.</title>
        <authorList>
            <person name="Berthold D.E."/>
            <person name="Lefler F.W."/>
            <person name="Huang I.-S."/>
            <person name="Abdulla H."/>
            <person name="Zimba P.V."/>
            <person name="Laughinghouse H.D. IV."/>
        </authorList>
    </citation>
    <scope>NUCLEOTIDE SEQUENCE</scope>
    <source>
        <strain evidence="1">BLCCT55</strain>
    </source>
</reference>
<proteinExistence type="predicted"/>
<dbReference type="AlphaFoldDB" id="A0A8J6XJY0"/>
<keyword evidence="2" id="KW-1185">Reference proteome</keyword>
<sequence length="214" mass="22412">MRDLILLRRNSSISAQASNNANGGNITINSPQGFIIAVKSENSDIIANAVEGNGGEMKINSAGIYGLENRTQLSLAPKISEINASSDFGIDGTIEINTPEIDPNQGLINLPVEIVEPKLNQSCQVGDHQDRSSFVIAGRGGLPMSPLEPLSSEAVIADWIILPTTNAVTSSKIPTAPKPILEATGWVVNSQGEVILTAGVPKPFQSSLGCVGNT</sequence>
<name>A0A8J6XJY0_9CYAN</name>
<dbReference type="EMBL" id="JACXAE010000086">
    <property type="protein sequence ID" value="MBD2775958.1"/>
    <property type="molecule type" value="Genomic_DNA"/>
</dbReference>
<comment type="caution">
    <text evidence="1">The sequence shown here is derived from an EMBL/GenBank/DDBJ whole genome shotgun (WGS) entry which is preliminary data.</text>
</comment>
<evidence type="ECO:0000313" key="2">
    <source>
        <dbReference type="Proteomes" id="UP000629098"/>
    </source>
</evidence>
<gene>
    <name evidence="1" type="ORF">ICL16_28845</name>
</gene>
<dbReference type="RefSeq" id="WP_190835018.1">
    <property type="nucleotide sequence ID" value="NZ_CAWPPI010000086.1"/>
</dbReference>
<organism evidence="1 2">
    <name type="scientific">Iningainema tapete BLCC-T55</name>
    <dbReference type="NCBI Taxonomy" id="2748662"/>
    <lineage>
        <taxon>Bacteria</taxon>
        <taxon>Bacillati</taxon>
        <taxon>Cyanobacteriota</taxon>
        <taxon>Cyanophyceae</taxon>
        <taxon>Nostocales</taxon>
        <taxon>Scytonemataceae</taxon>
        <taxon>Iningainema tapete</taxon>
    </lineage>
</organism>
<dbReference type="Proteomes" id="UP000629098">
    <property type="component" value="Unassembled WGS sequence"/>
</dbReference>